<dbReference type="AlphaFoldDB" id="A0A3M7ML74"/>
<accession>A0A3M7ML74</accession>
<keyword evidence="3" id="KW-1185">Reference proteome</keyword>
<reference evidence="2 3" key="1">
    <citation type="journal article" date="2014" name="PLoS ONE">
        <title>De novo Genome Assembly of the Fungal Plant Pathogen Pyrenophora semeniperda.</title>
        <authorList>
            <person name="Soliai M.M."/>
            <person name="Meyer S.E."/>
            <person name="Udall J.A."/>
            <person name="Elzinga D.E."/>
            <person name="Hermansen R.A."/>
            <person name="Bodily P.M."/>
            <person name="Hart A.A."/>
            <person name="Coleman C.E."/>
        </authorList>
    </citation>
    <scope>NUCLEOTIDE SEQUENCE [LARGE SCALE GENOMIC DNA]</scope>
    <source>
        <strain evidence="2 3">CCB06</strain>
        <tissue evidence="2">Mycelium</tissue>
    </source>
</reference>
<proteinExistence type="predicted"/>
<evidence type="ECO:0000313" key="2">
    <source>
        <dbReference type="EMBL" id="RMZ74689.1"/>
    </source>
</evidence>
<name>A0A3M7ML74_9PLEO</name>
<evidence type="ECO:0000256" key="1">
    <source>
        <dbReference type="SAM" id="MobiDB-lite"/>
    </source>
</evidence>
<dbReference type="EMBL" id="KE747844">
    <property type="protein sequence ID" value="RMZ74689.1"/>
    <property type="molecule type" value="Genomic_DNA"/>
</dbReference>
<protein>
    <submittedName>
        <fullName evidence="2">Hect-domain-containing protein</fullName>
    </submittedName>
</protein>
<feature type="region of interest" description="Disordered" evidence="1">
    <location>
        <begin position="1"/>
        <end position="130"/>
    </location>
</feature>
<evidence type="ECO:0000313" key="3">
    <source>
        <dbReference type="Proteomes" id="UP000265663"/>
    </source>
</evidence>
<sequence>MPTKRKQRHGEPSTSSLSSVPLKKTKTNMQPASKVIPKAVPKVIPKAAPKRKRLDDEHTNDASTTLSSSRPVKKARKPLNSAPAKQPTHSQPSSSSIALPSKKEKPVTQTHTQQATKVSKPSATLSSLIPQVPRQRATLGHKDESLLHIIGKSSVTGKRNDLHFRLIPHSSIDWNDAQHINKINSWRNQIYQRAGIKTRLITSWHPLEEIWMELYYQLSIVEAREREIQLPTPKQLRDAFNEIFVGRVLKDKYGGDLDPRSERHATAFGSKFNRMCPVLKARLSNCVSGKGGEGFLPGITFEMLQLYKAEKAALAEKGIKSDSEDADGMEEWQRVLSQLSSIADTETQDLIQEEGKK</sequence>
<dbReference type="Proteomes" id="UP000265663">
    <property type="component" value="Unassembled WGS sequence"/>
</dbReference>
<feature type="compositionally biased region" description="Low complexity" evidence="1">
    <location>
        <begin position="90"/>
        <end position="100"/>
    </location>
</feature>
<gene>
    <name evidence="2" type="ORF">GMOD_00003760</name>
</gene>
<dbReference type="OrthoDB" id="3687991at2759"/>
<feature type="compositionally biased region" description="Polar residues" evidence="1">
    <location>
        <begin position="107"/>
        <end position="129"/>
    </location>
</feature>
<organism evidence="2 3">
    <name type="scientific">Pyrenophora seminiperda CCB06</name>
    <dbReference type="NCBI Taxonomy" id="1302712"/>
    <lineage>
        <taxon>Eukaryota</taxon>
        <taxon>Fungi</taxon>
        <taxon>Dikarya</taxon>
        <taxon>Ascomycota</taxon>
        <taxon>Pezizomycotina</taxon>
        <taxon>Dothideomycetes</taxon>
        <taxon>Pleosporomycetidae</taxon>
        <taxon>Pleosporales</taxon>
        <taxon>Pleosporineae</taxon>
        <taxon>Pleosporaceae</taxon>
        <taxon>Pyrenophora</taxon>
    </lineage>
</organism>
<feature type="compositionally biased region" description="Polar residues" evidence="1">
    <location>
        <begin position="61"/>
        <end position="70"/>
    </location>
</feature>